<evidence type="ECO:0000313" key="2">
    <source>
        <dbReference type="Proteomes" id="UP000036367"/>
    </source>
</evidence>
<sequence length="39" mass="4229">MNVKAGRGWDPGQSRSLFQVGFSLSIGCLSGAEIFTRVR</sequence>
<reference evidence="1" key="1">
    <citation type="submission" date="2015-05" db="EMBL/GenBank/DDBJ databases">
        <title>Permanent draft genome of Rhodopirellula islandicus K833.</title>
        <authorList>
            <person name="Kizina J."/>
            <person name="Richter M."/>
            <person name="Glockner F.O."/>
            <person name="Harder J."/>
        </authorList>
    </citation>
    <scope>NUCLEOTIDE SEQUENCE [LARGE SCALE GENOMIC DNA]</scope>
    <source>
        <strain evidence="1">K833</strain>
    </source>
</reference>
<dbReference type="EMBL" id="LECT01000015">
    <property type="protein sequence ID" value="KLU06275.1"/>
    <property type="molecule type" value="Genomic_DNA"/>
</dbReference>
<protein>
    <submittedName>
        <fullName evidence="1">Uncharacterized protein</fullName>
    </submittedName>
</protein>
<comment type="caution">
    <text evidence="1">The sequence shown here is derived from an EMBL/GenBank/DDBJ whole genome shotgun (WGS) entry which is preliminary data.</text>
</comment>
<organism evidence="1 2">
    <name type="scientific">Rhodopirellula islandica</name>
    <dbReference type="NCBI Taxonomy" id="595434"/>
    <lineage>
        <taxon>Bacteria</taxon>
        <taxon>Pseudomonadati</taxon>
        <taxon>Planctomycetota</taxon>
        <taxon>Planctomycetia</taxon>
        <taxon>Pirellulales</taxon>
        <taxon>Pirellulaceae</taxon>
        <taxon>Rhodopirellula</taxon>
    </lineage>
</organism>
<accession>A0A0J1BIA4</accession>
<keyword evidence="2" id="KW-1185">Reference proteome</keyword>
<name>A0A0J1BIA4_RHOIS</name>
<dbReference type="Proteomes" id="UP000036367">
    <property type="component" value="Unassembled WGS sequence"/>
</dbReference>
<dbReference type="STRING" id="595434.RISK_001486"/>
<dbReference type="PROSITE" id="PS51257">
    <property type="entry name" value="PROKAR_LIPOPROTEIN"/>
    <property type="match status" value="1"/>
</dbReference>
<proteinExistence type="predicted"/>
<evidence type="ECO:0000313" key="1">
    <source>
        <dbReference type="EMBL" id="KLU06275.1"/>
    </source>
</evidence>
<dbReference type="AlphaFoldDB" id="A0A0J1BIA4"/>
<dbReference type="PATRIC" id="fig|595434.4.peg.1423"/>
<gene>
    <name evidence="1" type="ORF">RISK_001486</name>
</gene>